<evidence type="ECO:0000256" key="6">
    <source>
        <dbReference type="ARBA" id="ARBA00035634"/>
    </source>
</evidence>
<dbReference type="GO" id="GO:0036503">
    <property type="term" value="P:ERAD pathway"/>
    <property type="evidence" value="ECO:0007669"/>
    <property type="project" value="InterPro"/>
</dbReference>
<keyword evidence="3" id="KW-0551">Lipid droplet</keyword>
<dbReference type="InterPro" id="IPR003892">
    <property type="entry name" value="CUE"/>
</dbReference>
<dbReference type="AlphaFoldDB" id="A0AAV1FBF3"/>
<protein>
    <recommendedName>
        <fullName evidence="7">Lipid droplet-regulating VLDL assembly factor AUP1</fullName>
    </recommendedName>
    <alternativeName>
        <fullName evidence="8">Ancient ubiquitous protein 1</fullName>
    </alternativeName>
</protein>
<accession>A0AAV1FBF3</accession>
<dbReference type="Gene3D" id="1.10.8.10">
    <property type="entry name" value="DNA helicase RuvA subunit, C-terminal domain"/>
    <property type="match status" value="1"/>
</dbReference>
<reference evidence="11" key="1">
    <citation type="submission" date="2023-08" db="EMBL/GenBank/DDBJ databases">
        <authorList>
            <person name="Alioto T."/>
            <person name="Alioto T."/>
            <person name="Gomez Garrido J."/>
        </authorList>
    </citation>
    <scope>NUCLEOTIDE SEQUENCE</scope>
</reference>
<gene>
    <name evidence="11" type="ORF">XNOV1_A031444</name>
</gene>
<dbReference type="PROSITE" id="PS51140">
    <property type="entry name" value="CUE"/>
    <property type="match status" value="1"/>
</dbReference>
<dbReference type="GO" id="GO:0005789">
    <property type="term" value="C:endoplasmic reticulum membrane"/>
    <property type="evidence" value="ECO:0007669"/>
    <property type="project" value="UniProtKB-SubCell"/>
</dbReference>
<evidence type="ECO:0000256" key="7">
    <source>
        <dbReference type="ARBA" id="ARBA00035685"/>
    </source>
</evidence>
<evidence type="ECO:0000256" key="2">
    <source>
        <dbReference type="ARBA" id="ARBA00004502"/>
    </source>
</evidence>
<keyword evidence="12" id="KW-1185">Reference proteome</keyword>
<dbReference type="GO" id="GO:0005811">
    <property type="term" value="C:lipid droplet"/>
    <property type="evidence" value="ECO:0007669"/>
    <property type="project" value="UniProtKB-SubCell"/>
</dbReference>
<dbReference type="SMART" id="SM00546">
    <property type="entry name" value="CUE"/>
    <property type="match status" value="1"/>
</dbReference>
<dbReference type="SUPFAM" id="SSF69593">
    <property type="entry name" value="Glycerol-3-phosphate (1)-acyltransferase"/>
    <property type="match status" value="1"/>
</dbReference>
<evidence type="ECO:0000259" key="10">
    <source>
        <dbReference type="PROSITE" id="PS51140"/>
    </source>
</evidence>
<proteinExistence type="inferred from homology"/>
<comment type="subcellular location">
    <subcellularLocation>
        <location evidence="1">Endoplasmic reticulum membrane</location>
        <topology evidence="1">Peripheral membrane protein</topology>
    </subcellularLocation>
    <subcellularLocation>
        <location evidence="2">Lipid droplet</location>
    </subcellularLocation>
</comment>
<evidence type="ECO:0000313" key="11">
    <source>
        <dbReference type="EMBL" id="CAJ1058353.1"/>
    </source>
</evidence>
<evidence type="ECO:0000256" key="8">
    <source>
        <dbReference type="ARBA" id="ARBA00035713"/>
    </source>
</evidence>
<dbReference type="PANTHER" id="PTHR15486">
    <property type="entry name" value="ANCIENT UBIQUITOUS PROTEIN"/>
    <property type="match status" value="1"/>
</dbReference>
<evidence type="ECO:0000256" key="4">
    <source>
        <dbReference type="ARBA" id="ARBA00022824"/>
    </source>
</evidence>
<dbReference type="GO" id="GO:0043130">
    <property type="term" value="F:ubiquitin binding"/>
    <property type="evidence" value="ECO:0007669"/>
    <property type="project" value="InterPro"/>
</dbReference>
<evidence type="ECO:0000313" key="12">
    <source>
        <dbReference type="Proteomes" id="UP001178508"/>
    </source>
</evidence>
<dbReference type="EMBL" id="OY660869">
    <property type="protein sequence ID" value="CAJ1058353.1"/>
    <property type="molecule type" value="Genomic_DNA"/>
</dbReference>
<evidence type="ECO:0000256" key="1">
    <source>
        <dbReference type="ARBA" id="ARBA00004406"/>
    </source>
</evidence>
<dbReference type="InterPro" id="IPR048056">
    <property type="entry name" value="AUP1_CUE"/>
</dbReference>
<keyword evidence="4" id="KW-0256">Endoplasmic reticulum</keyword>
<evidence type="ECO:0000256" key="3">
    <source>
        <dbReference type="ARBA" id="ARBA00022677"/>
    </source>
</evidence>
<feature type="compositionally biased region" description="Low complexity" evidence="9">
    <location>
        <begin position="303"/>
        <end position="322"/>
    </location>
</feature>
<sequence length="369" mass="41355">MCFWSAVHFLKASSDGKFIVRIMCSVLGMHVRQRNQRSRDKNTKLYICNHVTDFDHNIINLLTPCNTPQLEGSTGFVCWARGFMEIHSASVQGTMTESLQRYCSSDGIPPLLLFPEEDTTNGRAGLLKFSSWPFSLTDSIQPVALRVTRPLVALNTPESSWLMELLWTFFAPCTVYHVSWLPSISRQDGESMQEFAKKVQELLASELGVVSTKITKADKAEHIKRKRHTAPQTSAHVRPASIGLGFMVQSLGTDDHQIVRMAQQVKDVLPHVPLNVITKDLAKTNCVDATITNLLENKDETQMEATETSTESSKNSSFSSGSAPTIKPAAKSFGKSPVDRHLSLQERKEALYNFARRRYIEKHGLDQED</sequence>
<dbReference type="CDD" id="cd14420">
    <property type="entry name" value="CUE_AUP1"/>
    <property type="match status" value="1"/>
</dbReference>
<dbReference type="Proteomes" id="UP001178508">
    <property type="component" value="Chromosome 6"/>
</dbReference>
<feature type="domain" description="CUE" evidence="10">
    <location>
        <begin position="257"/>
        <end position="299"/>
    </location>
</feature>
<feature type="region of interest" description="Disordered" evidence="9">
    <location>
        <begin position="298"/>
        <end position="341"/>
    </location>
</feature>
<dbReference type="PANTHER" id="PTHR15486:SF96">
    <property type="entry name" value="LIPID DROPLET-REGULATING VLDL ASSEMBLY FACTOR AUP1"/>
    <property type="match status" value="1"/>
</dbReference>
<comment type="similarity">
    <text evidence="6">Belongs to the AUP1 family.</text>
</comment>
<keyword evidence="5" id="KW-0472">Membrane</keyword>
<dbReference type="Pfam" id="PF02845">
    <property type="entry name" value="CUE"/>
    <property type="match status" value="1"/>
</dbReference>
<evidence type="ECO:0000256" key="5">
    <source>
        <dbReference type="ARBA" id="ARBA00023136"/>
    </source>
</evidence>
<organism evidence="11 12">
    <name type="scientific">Xyrichtys novacula</name>
    <name type="common">Pearly razorfish</name>
    <name type="synonym">Hemipteronotus novacula</name>
    <dbReference type="NCBI Taxonomy" id="13765"/>
    <lineage>
        <taxon>Eukaryota</taxon>
        <taxon>Metazoa</taxon>
        <taxon>Chordata</taxon>
        <taxon>Craniata</taxon>
        <taxon>Vertebrata</taxon>
        <taxon>Euteleostomi</taxon>
        <taxon>Actinopterygii</taxon>
        <taxon>Neopterygii</taxon>
        <taxon>Teleostei</taxon>
        <taxon>Neoteleostei</taxon>
        <taxon>Acanthomorphata</taxon>
        <taxon>Eupercaria</taxon>
        <taxon>Labriformes</taxon>
        <taxon>Labridae</taxon>
        <taxon>Xyrichtys</taxon>
    </lineage>
</organism>
<name>A0AAV1FBF3_XYRNO</name>
<evidence type="ECO:0000256" key="9">
    <source>
        <dbReference type="SAM" id="MobiDB-lite"/>
    </source>
</evidence>
<dbReference type="FunFam" id="1.10.8.10:FF:000049">
    <property type="entry name" value="ancient ubiquitous protein 1 isoform X2"/>
    <property type="match status" value="1"/>
</dbReference>